<dbReference type="AlphaFoldDB" id="A0A137NX11"/>
<evidence type="ECO:0000313" key="4">
    <source>
        <dbReference type="Proteomes" id="UP000070444"/>
    </source>
</evidence>
<feature type="domain" description="Nitrogen regulatory protein areA GATA-like" evidence="2">
    <location>
        <begin position="61"/>
        <end position="88"/>
    </location>
</feature>
<evidence type="ECO:0000256" key="1">
    <source>
        <dbReference type="SAM" id="MobiDB-lite"/>
    </source>
</evidence>
<keyword evidence="4" id="KW-1185">Reference proteome</keyword>
<dbReference type="InterPro" id="IPR052292">
    <property type="entry name" value="Glucose_repression_reg"/>
</dbReference>
<dbReference type="GO" id="GO:0007039">
    <property type="term" value="P:protein catabolic process in the vacuole"/>
    <property type="evidence" value="ECO:0007669"/>
    <property type="project" value="TreeGrafter"/>
</dbReference>
<protein>
    <recommendedName>
        <fullName evidence="2">Nitrogen regulatory protein areA GATA-like domain-containing protein</fullName>
    </recommendedName>
</protein>
<dbReference type="PANTHER" id="PTHR28051">
    <property type="entry name" value="PROTEIN MTL1-RELATED"/>
    <property type="match status" value="1"/>
</dbReference>
<dbReference type="EMBL" id="KQ964647">
    <property type="protein sequence ID" value="KXN67282.1"/>
    <property type="molecule type" value="Genomic_DNA"/>
</dbReference>
<gene>
    <name evidence="3" type="ORF">CONCODRAFT_73091</name>
</gene>
<proteinExistence type="predicted"/>
<dbReference type="OMA" id="QCIAVES"/>
<dbReference type="Pfam" id="PF08550">
    <property type="entry name" value="GATA_AreA"/>
    <property type="match status" value="1"/>
</dbReference>
<feature type="region of interest" description="Disordered" evidence="1">
    <location>
        <begin position="209"/>
        <end position="262"/>
    </location>
</feature>
<dbReference type="GO" id="GO:0005773">
    <property type="term" value="C:vacuole"/>
    <property type="evidence" value="ECO:0007669"/>
    <property type="project" value="GOC"/>
</dbReference>
<accession>A0A137NX11</accession>
<dbReference type="STRING" id="796925.A0A137NX11"/>
<dbReference type="InterPro" id="IPR013860">
    <property type="entry name" value="AreA_GATA"/>
</dbReference>
<sequence>MMVESTTYIHTPATFVPTSWGWETQPTAQINHCDDEVNAPIPSYCVDYLTHRWDSEDLAHSWRAISKSRHDSIKCKRLENASWRIWAQQRNRLPTLHPSQLNWHKDNDITWLYGPLLSKRRPSVVPSLTKSQSFTSLQTLKPALKKRTSWGDLRLFSKSPSVSSCSTGDSSVTNSTLVTEAGTPYKTEKPRLRFNAHVEQYQSVSFDNISSPVMDPEPSVSVNTGRRNTIPPCTVTKLHPTTLKSETPNERKFGHSHPNPYRRVNRRKSINAYEESSSSLDEIGLDEDSYLETDDMNNEGNTQQSIFSRILRNLHNHGNDDRNLNQEIIEDNEFAEIDELDRLGNGAIQVINKGYLVVHNTIEVMSWCRSLLF</sequence>
<organism evidence="3 4">
    <name type="scientific">Conidiobolus coronatus (strain ATCC 28846 / CBS 209.66 / NRRL 28638)</name>
    <name type="common">Delacroixia coronata</name>
    <dbReference type="NCBI Taxonomy" id="796925"/>
    <lineage>
        <taxon>Eukaryota</taxon>
        <taxon>Fungi</taxon>
        <taxon>Fungi incertae sedis</taxon>
        <taxon>Zoopagomycota</taxon>
        <taxon>Entomophthoromycotina</taxon>
        <taxon>Entomophthoromycetes</taxon>
        <taxon>Entomophthorales</taxon>
        <taxon>Ancylistaceae</taxon>
        <taxon>Conidiobolus</taxon>
    </lineage>
</organism>
<evidence type="ECO:0000259" key="2">
    <source>
        <dbReference type="Pfam" id="PF08550"/>
    </source>
</evidence>
<name>A0A137NX11_CONC2</name>
<dbReference type="PANTHER" id="PTHR28051:SF1">
    <property type="entry name" value="PROTEIN MTL1-RELATED"/>
    <property type="match status" value="1"/>
</dbReference>
<reference evidence="3 4" key="1">
    <citation type="journal article" date="2015" name="Genome Biol. Evol.">
        <title>Phylogenomic analyses indicate that early fungi evolved digesting cell walls of algal ancestors of land plants.</title>
        <authorList>
            <person name="Chang Y."/>
            <person name="Wang S."/>
            <person name="Sekimoto S."/>
            <person name="Aerts A.L."/>
            <person name="Choi C."/>
            <person name="Clum A."/>
            <person name="LaButti K.M."/>
            <person name="Lindquist E.A."/>
            <person name="Yee Ngan C."/>
            <person name="Ohm R.A."/>
            <person name="Salamov A.A."/>
            <person name="Grigoriev I.V."/>
            <person name="Spatafora J.W."/>
            <person name="Berbee M.L."/>
        </authorList>
    </citation>
    <scope>NUCLEOTIDE SEQUENCE [LARGE SCALE GENOMIC DNA]</scope>
    <source>
        <strain evidence="3 4">NRRL 28638</strain>
    </source>
</reference>
<dbReference type="OrthoDB" id="5563539at2759"/>
<dbReference type="Proteomes" id="UP000070444">
    <property type="component" value="Unassembled WGS sequence"/>
</dbReference>
<evidence type="ECO:0000313" key="3">
    <source>
        <dbReference type="EMBL" id="KXN67282.1"/>
    </source>
</evidence>
<dbReference type="GO" id="GO:0042149">
    <property type="term" value="P:cellular response to glucose starvation"/>
    <property type="evidence" value="ECO:0007669"/>
    <property type="project" value="TreeGrafter"/>
</dbReference>